<dbReference type="EMBL" id="QOVI01000005">
    <property type="protein sequence ID" value="RXG13120.1"/>
    <property type="molecule type" value="Genomic_DNA"/>
</dbReference>
<dbReference type="AlphaFoldDB" id="A0A4Q0NRA0"/>
<gene>
    <name evidence="1" type="ORF">DSM04_10598</name>
</gene>
<name>A0A4Q0NRA0_9FLAO</name>
<keyword evidence="2" id="KW-1185">Reference proteome</keyword>
<organism evidence="1 2">
    <name type="scientific">Leeuwenhoekiella aestuarii</name>
    <dbReference type="NCBI Taxonomy" id="2249426"/>
    <lineage>
        <taxon>Bacteria</taxon>
        <taxon>Pseudomonadati</taxon>
        <taxon>Bacteroidota</taxon>
        <taxon>Flavobacteriia</taxon>
        <taxon>Flavobacteriales</taxon>
        <taxon>Flavobacteriaceae</taxon>
        <taxon>Leeuwenhoekiella</taxon>
    </lineage>
</organism>
<evidence type="ECO:0000313" key="1">
    <source>
        <dbReference type="EMBL" id="RXG13120.1"/>
    </source>
</evidence>
<dbReference type="Proteomes" id="UP000289821">
    <property type="component" value="Unassembled WGS sequence"/>
</dbReference>
<comment type="caution">
    <text evidence="1">The sequence shown here is derived from an EMBL/GenBank/DDBJ whole genome shotgun (WGS) entry which is preliminary data.</text>
</comment>
<accession>A0A4Q0NRA0</accession>
<proteinExistence type="predicted"/>
<sequence length="47" mass="5071">MKKARGYGATVESAKSPVGYGLFPYEVACSWVGLRAVQAAWAYTVMV</sequence>
<protein>
    <submittedName>
        <fullName evidence="1">Uncharacterized protein</fullName>
    </submittedName>
</protein>
<reference evidence="1 2" key="1">
    <citation type="submission" date="2018-07" db="EMBL/GenBank/DDBJ databases">
        <title>Leeuwenhoekiella genomics.</title>
        <authorList>
            <person name="Tahon G."/>
            <person name="Willems A."/>
        </authorList>
    </citation>
    <scope>NUCLEOTIDE SEQUENCE [LARGE SCALE GENOMIC DNA]</scope>
    <source>
        <strain evidence="1 2">R-50232</strain>
    </source>
</reference>
<evidence type="ECO:0000313" key="2">
    <source>
        <dbReference type="Proteomes" id="UP000289821"/>
    </source>
</evidence>